<dbReference type="RefSeq" id="XP_001598846.1">
    <property type="nucleotide sequence ID" value="XM_001598796.1"/>
</dbReference>
<dbReference type="InParanoid" id="A7E6L0"/>
<dbReference type="AlphaFoldDB" id="A7E6L0"/>
<gene>
    <name evidence="1" type="ORF">SS1G_00935</name>
</gene>
<protein>
    <submittedName>
        <fullName evidence="1">Uncharacterized protein</fullName>
    </submittedName>
</protein>
<dbReference type="HOGENOM" id="CLU_3351342_0_0_1"/>
<dbReference type="EMBL" id="CH476621">
    <property type="protein sequence ID" value="EDN91532.1"/>
    <property type="molecule type" value="Genomic_DNA"/>
</dbReference>
<evidence type="ECO:0000313" key="1">
    <source>
        <dbReference type="EMBL" id="EDN91532.1"/>
    </source>
</evidence>
<dbReference type="Proteomes" id="UP000001312">
    <property type="component" value="Unassembled WGS sequence"/>
</dbReference>
<name>A7E6L0_SCLS1</name>
<dbReference type="GeneID" id="5495149"/>
<sequence length="37" mass="4495">MCIVDYMFSKTHIREERPSSDRKEIIGRHLSELYLLQ</sequence>
<dbReference type="KEGG" id="ssl:SS1G_00935"/>
<reference evidence="2" key="1">
    <citation type="journal article" date="2011" name="PLoS Genet.">
        <title>Genomic analysis of the necrotrophic fungal pathogens Sclerotinia sclerotiorum and Botrytis cinerea.</title>
        <authorList>
            <person name="Amselem J."/>
            <person name="Cuomo C.A."/>
            <person name="van Kan J.A."/>
            <person name="Viaud M."/>
            <person name="Benito E.P."/>
            <person name="Couloux A."/>
            <person name="Coutinho P.M."/>
            <person name="de Vries R.P."/>
            <person name="Dyer P.S."/>
            <person name="Fillinger S."/>
            <person name="Fournier E."/>
            <person name="Gout L."/>
            <person name="Hahn M."/>
            <person name="Kohn L."/>
            <person name="Lapalu N."/>
            <person name="Plummer K.M."/>
            <person name="Pradier J.M."/>
            <person name="Quevillon E."/>
            <person name="Sharon A."/>
            <person name="Simon A."/>
            <person name="ten Have A."/>
            <person name="Tudzynski B."/>
            <person name="Tudzynski P."/>
            <person name="Wincker P."/>
            <person name="Andrew M."/>
            <person name="Anthouard V."/>
            <person name="Beever R.E."/>
            <person name="Beffa R."/>
            <person name="Benoit I."/>
            <person name="Bouzid O."/>
            <person name="Brault B."/>
            <person name="Chen Z."/>
            <person name="Choquer M."/>
            <person name="Collemare J."/>
            <person name="Cotton P."/>
            <person name="Danchin E.G."/>
            <person name="Da Silva C."/>
            <person name="Gautier A."/>
            <person name="Giraud C."/>
            <person name="Giraud T."/>
            <person name="Gonzalez C."/>
            <person name="Grossetete S."/>
            <person name="Guldener U."/>
            <person name="Henrissat B."/>
            <person name="Howlett B.J."/>
            <person name="Kodira C."/>
            <person name="Kretschmer M."/>
            <person name="Lappartient A."/>
            <person name="Leroch M."/>
            <person name="Levis C."/>
            <person name="Mauceli E."/>
            <person name="Neuveglise C."/>
            <person name="Oeser B."/>
            <person name="Pearson M."/>
            <person name="Poulain J."/>
            <person name="Poussereau N."/>
            <person name="Quesneville H."/>
            <person name="Rascle C."/>
            <person name="Schumacher J."/>
            <person name="Segurens B."/>
            <person name="Sexton A."/>
            <person name="Silva E."/>
            <person name="Sirven C."/>
            <person name="Soanes D.M."/>
            <person name="Talbot N.J."/>
            <person name="Templeton M."/>
            <person name="Yandava C."/>
            <person name="Yarden O."/>
            <person name="Zeng Q."/>
            <person name="Rollins J.A."/>
            <person name="Lebrun M.H."/>
            <person name="Dickman M."/>
        </authorList>
    </citation>
    <scope>NUCLEOTIDE SEQUENCE [LARGE SCALE GENOMIC DNA]</scope>
    <source>
        <strain evidence="2">ATCC 18683 / 1980 / Ss-1</strain>
    </source>
</reference>
<proteinExistence type="predicted"/>
<keyword evidence="2" id="KW-1185">Reference proteome</keyword>
<evidence type="ECO:0000313" key="2">
    <source>
        <dbReference type="Proteomes" id="UP000001312"/>
    </source>
</evidence>
<accession>A7E6L0</accession>
<organism evidence="1 2">
    <name type="scientific">Sclerotinia sclerotiorum (strain ATCC 18683 / 1980 / Ss-1)</name>
    <name type="common">White mold</name>
    <name type="synonym">Whetzelinia sclerotiorum</name>
    <dbReference type="NCBI Taxonomy" id="665079"/>
    <lineage>
        <taxon>Eukaryota</taxon>
        <taxon>Fungi</taxon>
        <taxon>Dikarya</taxon>
        <taxon>Ascomycota</taxon>
        <taxon>Pezizomycotina</taxon>
        <taxon>Leotiomycetes</taxon>
        <taxon>Helotiales</taxon>
        <taxon>Sclerotiniaceae</taxon>
        <taxon>Sclerotinia</taxon>
    </lineage>
</organism>